<comment type="function">
    <text evidence="12 13">Required for formation of the rod structure in the basal body of the flagellar apparatus. Together with FliI and FliH, may constitute the export apparatus of flagellin.</text>
</comment>
<evidence type="ECO:0000256" key="1">
    <source>
        <dbReference type="ARBA" id="ARBA00004651"/>
    </source>
</evidence>
<keyword evidence="5 13" id="KW-1003">Cell membrane</keyword>
<keyword evidence="10 13" id="KW-0472">Membrane</keyword>
<sequence length="379" mass="41874">MAEDSDDSSQEKTEDATPRRLEKAREEGQTARSRELATMAVLIVGAGGLLVFGASMGKAFANIMRNSFDIERDTIFDTSQMSIQLLAAAEEATLAVAPLLVLLLVAAIAGSIGIGGLLFSGKAIMPKLNRMDPIKGLKRMFSMRSLIELVKGIAKVGLVMVVAILILDLRTDDLLSIAEEPPVPAMSHVVWTLGWSFFLLSCATILIAVIDVPFQIYDHQKKLRMTKQEVKDEFKDTEGKPEVKGRIRQLQREMAQRRMMQDVPDADVVITNPSHYAVALKYDQATMAAPIVVAKGADDVAFKIMEIAREHRVDVLRTPPLTRAVYHNTEVGGEIPDGLYMAIAQVLAYLFQLRQFRRGQGAKPGMPDFPIPRDLRRDS</sequence>
<dbReference type="InterPro" id="IPR029025">
    <property type="entry name" value="T3SS_substrate_exporter_C"/>
</dbReference>
<evidence type="ECO:0000256" key="6">
    <source>
        <dbReference type="ARBA" id="ARBA00022692"/>
    </source>
</evidence>
<organism evidence="15 16">
    <name type="scientific">Marinobacter xestospongiae</name>
    <dbReference type="NCBI Taxonomy" id="994319"/>
    <lineage>
        <taxon>Bacteria</taxon>
        <taxon>Pseudomonadati</taxon>
        <taxon>Pseudomonadota</taxon>
        <taxon>Gammaproteobacteria</taxon>
        <taxon>Pseudomonadales</taxon>
        <taxon>Marinobacteraceae</taxon>
        <taxon>Marinobacter</taxon>
    </lineage>
</organism>
<name>A0ABU3VTM1_9GAMM</name>
<accession>A0ABU3VTM1</accession>
<protein>
    <recommendedName>
        <fullName evidence="3 13">Flagellar biosynthetic protein FlhB</fullName>
    </recommendedName>
</protein>
<evidence type="ECO:0000313" key="16">
    <source>
        <dbReference type="Proteomes" id="UP001269819"/>
    </source>
</evidence>
<dbReference type="EMBL" id="JAWIIJ010000002">
    <property type="protein sequence ID" value="MDV2077613.1"/>
    <property type="molecule type" value="Genomic_DNA"/>
</dbReference>
<dbReference type="Proteomes" id="UP001269819">
    <property type="component" value="Unassembled WGS sequence"/>
</dbReference>
<evidence type="ECO:0000256" key="14">
    <source>
        <dbReference type="SAM" id="MobiDB-lite"/>
    </source>
</evidence>
<keyword evidence="8 13" id="KW-0653">Protein transport</keyword>
<evidence type="ECO:0000256" key="10">
    <source>
        <dbReference type="ARBA" id="ARBA00023136"/>
    </source>
</evidence>
<keyword evidence="4 13" id="KW-0813">Transport</keyword>
<dbReference type="InterPro" id="IPR006136">
    <property type="entry name" value="FlhB"/>
</dbReference>
<reference evidence="15 16" key="1">
    <citation type="submission" date="2023-10" db="EMBL/GenBank/DDBJ databases">
        <title>Characteristics and mechanism of a salt-tolerant marine origin heterotrophic nitrifying- aerobic denitrifying bacteria Marinobacter xestospongiae HN1.</title>
        <authorList>
            <person name="Qi R."/>
        </authorList>
    </citation>
    <scope>NUCLEOTIDE SEQUENCE [LARGE SCALE GENOMIC DNA]</scope>
    <source>
        <strain evidence="15 16">HN1</strain>
    </source>
</reference>
<keyword evidence="15" id="KW-0966">Cell projection</keyword>
<feature type="region of interest" description="Disordered" evidence="14">
    <location>
        <begin position="1"/>
        <end position="31"/>
    </location>
</feature>
<comment type="similarity">
    <text evidence="2 13">Belongs to the type III secretion exporter family.</text>
</comment>
<evidence type="ECO:0000256" key="7">
    <source>
        <dbReference type="ARBA" id="ARBA00022795"/>
    </source>
</evidence>
<dbReference type="RefSeq" id="WP_248165961.1">
    <property type="nucleotide sequence ID" value="NZ_BAABBC010000008.1"/>
</dbReference>
<dbReference type="SUPFAM" id="SSF160544">
    <property type="entry name" value="EscU C-terminal domain-like"/>
    <property type="match status" value="1"/>
</dbReference>
<evidence type="ECO:0000256" key="9">
    <source>
        <dbReference type="ARBA" id="ARBA00022989"/>
    </source>
</evidence>
<dbReference type="InterPro" id="IPR006135">
    <property type="entry name" value="T3SS_substrate_exporter"/>
</dbReference>
<feature type="transmembrane region" description="Helical" evidence="13">
    <location>
        <begin position="189"/>
        <end position="214"/>
    </location>
</feature>
<keyword evidence="9 13" id="KW-1133">Transmembrane helix</keyword>
<keyword evidence="7 13" id="KW-1005">Bacterial flagellum biogenesis</keyword>
<feature type="transmembrane region" description="Helical" evidence="13">
    <location>
        <begin position="146"/>
        <end position="169"/>
    </location>
</feature>
<evidence type="ECO:0000256" key="11">
    <source>
        <dbReference type="ARBA" id="ARBA00023225"/>
    </source>
</evidence>
<evidence type="ECO:0000256" key="8">
    <source>
        <dbReference type="ARBA" id="ARBA00022927"/>
    </source>
</evidence>
<evidence type="ECO:0000256" key="4">
    <source>
        <dbReference type="ARBA" id="ARBA00022448"/>
    </source>
</evidence>
<dbReference type="PRINTS" id="PR00950">
    <property type="entry name" value="TYPE3IMSPROT"/>
</dbReference>
<feature type="transmembrane region" description="Helical" evidence="13">
    <location>
        <begin position="99"/>
        <end position="125"/>
    </location>
</feature>
<evidence type="ECO:0000256" key="13">
    <source>
        <dbReference type="RuleBase" id="RU364091"/>
    </source>
</evidence>
<gene>
    <name evidence="13 15" type="primary">flhB</name>
    <name evidence="15" type="ORF">RYS15_02920</name>
</gene>
<evidence type="ECO:0000256" key="12">
    <source>
        <dbReference type="ARBA" id="ARBA00025078"/>
    </source>
</evidence>
<dbReference type="PANTHER" id="PTHR30531:SF12">
    <property type="entry name" value="FLAGELLAR BIOSYNTHETIC PROTEIN FLHB"/>
    <property type="match status" value="1"/>
</dbReference>
<dbReference type="NCBIfam" id="TIGR00328">
    <property type="entry name" value="flhB"/>
    <property type="match status" value="1"/>
</dbReference>
<feature type="region of interest" description="Disordered" evidence="14">
    <location>
        <begin position="360"/>
        <end position="379"/>
    </location>
</feature>
<keyword evidence="15" id="KW-0969">Cilium</keyword>
<comment type="caution">
    <text evidence="15">The sequence shown here is derived from an EMBL/GenBank/DDBJ whole genome shotgun (WGS) entry which is preliminary data.</text>
</comment>
<proteinExistence type="inferred from homology"/>
<keyword evidence="11 13" id="KW-1006">Bacterial flagellum protein export</keyword>
<dbReference type="PANTHER" id="PTHR30531">
    <property type="entry name" value="FLAGELLAR BIOSYNTHETIC PROTEIN FLHB"/>
    <property type="match status" value="1"/>
</dbReference>
<dbReference type="Gene3D" id="3.40.1690.10">
    <property type="entry name" value="secretion proteins EscU"/>
    <property type="match status" value="1"/>
</dbReference>
<evidence type="ECO:0000256" key="3">
    <source>
        <dbReference type="ARBA" id="ARBA00021622"/>
    </source>
</evidence>
<evidence type="ECO:0000313" key="15">
    <source>
        <dbReference type="EMBL" id="MDV2077613.1"/>
    </source>
</evidence>
<comment type="subcellular location">
    <subcellularLocation>
        <location evidence="1">Cell membrane</location>
        <topology evidence="1">Multi-pass membrane protein</topology>
    </subcellularLocation>
</comment>
<keyword evidence="15" id="KW-0282">Flagellum</keyword>
<feature type="transmembrane region" description="Helical" evidence="13">
    <location>
        <begin position="36"/>
        <end position="56"/>
    </location>
</feature>
<evidence type="ECO:0000256" key="5">
    <source>
        <dbReference type="ARBA" id="ARBA00022475"/>
    </source>
</evidence>
<feature type="compositionally biased region" description="Basic and acidic residues" evidence="14">
    <location>
        <begin position="9"/>
        <end position="31"/>
    </location>
</feature>
<dbReference type="Pfam" id="PF01312">
    <property type="entry name" value="Bac_export_2"/>
    <property type="match status" value="1"/>
</dbReference>
<dbReference type="Gene3D" id="6.10.250.2080">
    <property type="match status" value="1"/>
</dbReference>
<evidence type="ECO:0000256" key="2">
    <source>
        <dbReference type="ARBA" id="ARBA00010690"/>
    </source>
</evidence>
<keyword evidence="16" id="KW-1185">Reference proteome</keyword>
<keyword evidence="6 13" id="KW-0812">Transmembrane</keyword>